<organism evidence="1 2">
    <name type="scientific">Fusarium oxysporum f. sp. cubense</name>
    <dbReference type="NCBI Taxonomy" id="61366"/>
    <lineage>
        <taxon>Eukaryota</taxon>
        <taxon>Fungi</taxon>
        <taxon>Dikarya</taxon>
        <taxon>Ascomycota</taxon>
        <taxon>Pezizomycotina</taxon>
        <taxon>Sordariomycetes</taxon>
        <taxon>Hypocreomycetidae</taxon>
        <taxon>Hypocreales</taxon>
        <taxon>Nectriaceae</taxon>
        <taxon>Fusarium</taxon>
        <taxon>Fusarium oxysporum species complex</taxon>
    </lineage>
</organism>
<evidence type="ECO:0000313" key="2">
    <source>
        <dbReference type="Proteomes" id="UP000321331"/>
    </source>
</evidence>
<dbReference type="EMBL" id="VMNF01000008">
    <property type="protein sequence ID" value="TXC02849.1"/>
    <property type="molecule type" value="Genomic_DNA"/>
</dbReference>
<proteinExistence type="predicted"/>
<reference evidence="1 2" key="1">
    <citation type="submission" date="2019-07" db="EMBL/GenBank/DDBJ databases">
        <title>The First High-Quality Draft Genome Sequence of the Causal Agent of the Current Panama Disease Epidemic.</title>
        <authorList>
            <person name="Warmington R.J."/>
            <person name="Kay W."/>
            <person name="Jeffries A."/>
            <person name="Bebber D."/>
            <person name="Moore K."/>
            <person name="Studholme D.J."/>
        </authorList>
    </citation>
    <scope>NUCLEOTIDE SEQUENCE [LARGE SCALE GENOMIC DNA]</scope>
    <source>
        <strain evidence="1 2">TR4</strain>
    </source>
</reference>
<dbReference type="Proteomes" id="UP000321331">
    <property type="component" value="Unassembled WGS sequence"/>
</dbReference>
<evidence type="ECO:0000313" key="1">
    <source>
        <dbReference type="EMBL" id="TXC02849.1"/>
    </source>
</evidence>
<dbReference type="AlphaFoldDB" id="A0A5C6SXS5"/>
<accession>A0A5C6SXS5</accession>
<name>A0A5C6SXS5_FUSOC</name>
<gene>
    <name evidence="1" type="ORF">FocTR4_00015345</name>
</gene>
<sequence length="547" mass="59736">MPVTNGCLAKNWVFEAAPLETIKEKGAYSIRSKVLYEFGIKWKTASAVSVASAGASFSLNAQANLDISNGVGPTLQSKKGWEPQVTYSYPVFTTSGGVSLIPYVRWGVEFDIDIYNQVRLKPAISSQTLVTMQSSYSDEPQGQWSANKLAVSTYMSTESMMKLRNGVYDTLYSGSSRTLNQCFQAPDMIPTAEDIAELSEFAGDFCTSYLDYRPPRTTSISTATSTSGSTATTEYVTSWVPATAQYVVVTITSYSDRTGWPQWNARTIITLERTATFDHSGLKRRDATQQLAARAVYTPGLVQDWDSKKISFACKQIATGTETVTQPVTTTIGVGTATVTATTTVARPGGNVKFYTENPYQYRYIGAGPVGNTWTAGACSSPSEKSGNCFKIRINGPKWTDGQYLKYNSNDPDSLISGNGGYPSLVLDTWCLSETGRLITQNPYARGGFVAAVRNSNNIIFGTPGSNPNPDGAEALYCQKDPNDVCSGVLSCSTDNRNGLSFTPLRYDWWLPWGDVRFYDDFRPQLGDRTPGNEMAKFTWEAVSCAC</sequence>
<comment type="caution">
    <text evidence="1">The sequence shown here is derived from an EMBL/GenBank/DDBJ whole genome shotgun (WGS) entry which is preliminary data.</text>
</comment>
<protein>
    <submittedName>
        <fullName evidence="1">Uncharacterized protein</fullName>
    </submittedName>
</protein>